<proteinExistence type="predicted"/>
<dbReference type="PANTHER" id="PTHR36844">
    <property type="entry name" value="PROTEASE PRSW"/>
    <property type="match status" value="1"/>
</dbReference>
<feature type="transmembrane region" description="Helical" evidence="1">
    <location>
        <begin position="268"/>
        <end position="288"/>
    </location>
</feature>
<feature type="transmembrane region" description="Helical" evidence="1">
    <location>
        <begin position="108"/>
        <end position="128"/>
    </location>
</feature>
<dbReference type="PANTHER" id="PTHR36844:SF1">
    <property type="entry name" value="PROTEASE PRSW"/>
    <property type="match status" value="1"/>
</dbReference>
<dbReference type="AlphaFoldDB" id="A0A6N9NKI6"/>
<dbReference type="GO" id="GO:0008237">
    <property type="term" value="F:metallopeptidase activity"/>
    <property type="evidence" value="ECO:0007669"/>
    <property type="project" value="UniProtKB-KW"/>
</dbReference>
<keyword evidence="1" id="KW-0812">Transmembrane</keyword>
<accession>A0A6N9NKI6</accession>
<feature type="transmembrane region" description="Helical" evidence="1">
    <location>
        <begin position="34"/>
        <end position="56"/>
    </location>
</feature>
<comment type="caution">
    <text evidence="2">The sequence shown here is derived from an EMBL/GenBank/DDBJ whole genome shotgun (WGS) entry which is preliminary data.</text>
</comment>
<dbReference type="EMBL" id="WWNE01000014">
    <property type="protein sequence ID" value="NBG67216.1"/>
    <property type="molecule type" value="Genomic_DNA"/>
</dbReference>
<keyword evidence="2" id="KW-0378">Hydrolase</keyword>
<evidence type="ECO:0000256" key="1">
    <source>
        <dbReference type="SAM" id="Phobius"/>
    </source>
</evidence>
<protein>
    <submittedName>
        <fullName evidence="2">PrsW family intramembrane metalloprotease</fullName>
    </submittedName>
</protein>
<dbReference type="InterPro" id="IPR026898">
    <property type="entry name" value="PrsW"/>
</dbReference>
<gene>
    <name evidence="2" type="ORF">GQN54_13885</name>
</gene>
<reference evidence="2 3" key="1">
    <citation type="submission" date="2019-12" db="EMBL/GenBank/DDBJ databases">
        <authorList>
            <person name="Zhao J."/>
        </authorList>
    </citation>
    <scope>NUCLEOTIDE SEQUENCE [LARGE SCALE GENOMIC DNA]</scope>
    <source>
        <strain evidence="2 3">S-15</strain>
    </source>
</reference>
<feature type="transmembrane region" description="Helical" evidence="1">
    <location>
        <begin position="6"/>
        <end position="22"/>
    </location>
</feature>
<dbReference type="Proteomes" id="UP000470771">
    <property type="component" value="Unassembled WGS sequence"/>
</dbReference>
<keyword evidence="1" id="KW-0472">Membrane</keyword>
<dbReference type="Pfam" id="PF13367">
    <property type="entry name" value="PrsW-protease"/>
    <property type="match status" value="1"/>
</dbReference>
<dbReference type="RefSeq" id="WP_160634173.1">
    <property type="nucleotide sequence ID" value="NZ_WWNE01000014.1"/>
</dbReference>
<evidence type="ECO:0000313" key="2">
    <source>
        <dbReference type="EMBL" id="NBG67216.1"/>
    </source>
</evidence>
<dbReference type="GO" id="GO:0006508">
    <property type="term" value="P:proteolysis"/>
    <property type="evidence" value="ECO:0007669"/>
    <property type="project" value="UniProtKB-KW"/>
</dbReference>
<feature type="transmembrane region" description="Helical" evidence="1">
    <location>
        <begin position="170"/>
        <end position="192"/>
    </location>
</feature>
<feature type="transmembrane region" description="Helical" evidence="1">
    <location>
        <begin position="140"/>
        <end position="158"/>
    </location>
</feature>
<feature type="transmembrane region" description="Helical" evidence="1">
    <location>
        <begin position="198"/>
        <end position="223"/>
    </location>
</feature>
<keyword evidence="1" id="KW-1133">Transmembrane helix</keyword>
<keyword evidence="3" id="KW-1185">Reference proteome</keyword>
<feature type="transmembrane region" description="Helical" evidence="1">
    <location>
        <begin position="244"/>
        <end position="262"/>
    </location>
</feature>
<keyword evidence="2" id="KW-0645">Protease</keyword>
<keyword evidence="2" id="KW-0482">Metalloprotease</keyword>
<evidence type="ECO:0000313" key="3">
    <source>
        <dbReference type="Proteomes" id="UP000470771"/>
    </source>
</evidence>
<name>A0A6N9NKI6_9FLAO</name>
<sequence length="451" mass="52451">MILIYSLVALFIAWIWVDYYRLIDIYEKEDLKYFILIFILGGASVSIVFGLHNLFIDSLGWSLNGNFINDFLYCTIQIGMLEEFAKLIPFLIFYKLFKKEVNEPIDFIAYICVAALGFSAFENVMYFYRHGPQIISGRAILSSVGHMFFTALIAYGIIRYKYQKGKNKKLELILFFIYASLAHGFYDFWLMYTGISTGIGIIITILFFLFGLSTFATIINNALNNSHFFDHKLVINPNKIASRLIGYYFIIFIIQFSLLSYTSSFSTALNSIGTPLLVIGFIVLVTSIRMSRFQLIQHQWENLSIELPFRIVYRESINGKYNRWAIRFNGDSFNETKVSAFFQEYFQLIELNRTKPTAAKRSLACIQKKIFLRNQEAVYIVSLYEHNEFGPSKLIALKPKRRGIKSINKKYPIVAIMDIIDLKKVDEPKLTIRNFKFRSWGYIKERSGFNS</sequence>
<organism evidence="2 3">
    <name type="scientific">Acidiluteibacter ferrifornacis</name>
    <dbReference type="NCBI Taxonomy" id="2692424"/>
    <lineage>
        <taxon>Bacteria</taxon>
        <taxon>Pseudomonadati</taxon>
        <taxon>Bacteroidota</taxon>
        <taxon>Flavobacteriia</taxon>
        <taxon>Flavobacteriales</taxon>
        <taxon>Cryomorphaceae</taxon>
        <taxon>Acidiluteibacter</taxon>
    </lineage>
</organism>